<reference evidence="1" key="1">
    <citation type="submission" date="2024-07" db="EMBL/GenBank/DDBJ databases">
        <authorList>
            <person name="Kim Y.J."/>
            <person name="Jeong J.Y."/>
        </authorList>
    </citation>
    <scope>NUCLEOTIDE SEQUENCE</scope>
    <source>
        <strain evidence="1">GIHE-MW2</strain>
    </source>
</reference>
<accession>A0AAU8JBM5</accession>
<dbReference type="AlphaFoldDB" id="A0AAU8JBM5"/>
<proteinExistence type="predicted"/>
<organism evidence="1">
    <name type="scientific">Planktothricoides raciborskii GIHE-MW2</name>
    <dbReference type="NCBI Taxonomy" id="2792601"/>
    <lineage>
        <taxon>Bacteria</taxon>
        <taxon>Bacillati</taxon>
        <taxon>Cyanobacteriota</taxon>
        <taxon>Cyanophyceae</taxon>
        <taxon>Oscillatoriophycideae</taxon>
        <taxon>Oscillatoriales</taxon>
        <taxon>Oscillatoriaceae</taxon>
        <taxon>Planktothricoides</taxon>
    </lineage>
</organism>
<sequence>MARSHPVKLSDIEQTYGVLSDKKLAALKQGQTPSGPIVLDRSQKPYKVIDGRHRIHLARQNGKQIIEACFSDEM</sequence>
<evidence type="ECO:0000313" key="1">
    <source>
        <dbReference type="EMBL" id="XCM36184.1"/>
    </source>
</evidence>
<dbReference type="RefSeq" id="WP_354635101.1">
    <property type="nucleotide sequence ID" value="NZ_CP159837.1"/>
</dbReference>
<protein>
    <recommendedName>
        <fullName evidence="2">ParB/Sulfiredoxin domain-containing protein</fullName>
    </recommendedName>
</protein>
<dbReference type="EMBL" id="CP159837">
    <property type="protein sequence ID" value="XCM36184.1"/>
    <property type="molecule type" value="Genomic_DNA"/>
</dbReference>
<gene>
    <name evidence="1" type="ORF">ABWT76_004923</name>
</gene>
<name>A0AAU8JBM5_9CYAN</name>
<evidence type="ECO:0008006" key="2">
    <source>
        <dbReference type="Google" id="ProtNLM"/>
    </source>
</evidence>